<dbReference type="Proteomes" id="UP000322530">
    <property type="component" value="Unassembled WGS sequence"/>
</dbReference>
<evidence type="ECO:0000256" key="2">
    <source>
        <dbReference type="ARBA" id="ARBA00022833"/>
    </source>
</evidence>
<dbReference type="InterPro" id="IPR001781">
    <property type="entry name" value="Znf_LIM"/>
</dbReference>
<evidence type="ECO:0000256" key="3">
    <source>
        <dbReference type="ARBA" id="ARBA00023038"/>
    </source>
</evidence>
<name>A0A5A5THK0_9CHLR</name>
<dbReference type="RefSeq" id="WP_149403557.1">
    <property type="nucleotide sequence ID" value="NZ_BIXY01000079.1"/>
</dbReference>
<dbReference type="GO" id="GO:0046872">
    <property type="term" value="F:metal ion binding"/>
    <property type="evidence" value="ECO:0007669"/>
    <property type="project" value="UniProtKB-KW"/>
</dbReference>
<reference evidence="5 6" key="1">
    <citation type="submission" date="2019-01" db="EMBL/GenBank/DDBJ databases">
        <title>Draft genome sequence of Dictyobacter sp. Uno17.</title>
        <authorList>
            <person name="Wang C.M."/>
            <person name="Zheng Y."/>
            <person name="Sakai Y."/>
            <person name="Abe K."/>
            <person name="Yokota A."/>
            <person name="Yabe S."/>
        </authorList>
    </citation>
    <scope>NUCLEOTIDE SEQUENCE [LARGE SCALE GENOMIC DNA]</scope>
    <source>
        <strain evidence="5 6">Uno17</strain>
    </source>
</reference>
<sequence length="306" mass="34215">MHGMNTGQPVCKGCRQAIQGKYIQALGATWHPDHFVCAGCGLPFQSNSFQVHEALPYHPECYLRLIAPRCAYCGKPLQGQYLVDHWGQKFCREHQGQFPSCAYCGRLVSPQQREAGSAVVRCPVCRTTAIETIDEARPLYSQCVRWLNSHGLRYNNLKLSLELCDRARLAILLQDVHSSHSLGATTSAIYTQNGRAMRTEINGIAILQGLPATLFQGVAVHELGHVWLIVNGISNLSSRAEEGFCELLSYRYYLDANTPESLYHSRNKEHNQDPIYGEGFRGVHAISEAVGFQRLLETLRTTKDLP</sequence>
<accession>A0A5A5THK0</accession>
<protein>
    <recommendedName>
        <fullName evidence="4">LIM zinc-binding domain-containing protein</fullName>
    </recommendedName>
</protein>
<evidence type="ECO:0000313" key="5">
    <source>
        <dbReference type="EMBL" id="GCF10688.1"/>
    </source>
</evidence>
<dbReference type="PANTHER" id="PTHR24209">
    <property type="entry name" value="PROTEIN DA1-RELATED 2"/>
    <property type="match status" value="1"/>
</dbReference>
<evidence type="ECO:0000259" key="4">
    <source>
        <dbReference type="PROSITE" id="PS50023"/>
    </source>
</evidence>
<dbReference type="EMBL" id="BIXY01000079">
    <property type="protein sequence ID" value="GCF10688.1"/>
    <property type="molecule type" value="Genomic_DNA"/>
</dbReference>
<comment type="caution">
    <text evidence="5">The sequence shown here is derived from an EMBL/GenBank/DDBJ whole genome shotgun (WGS) entry which is preliminary data.</text>
</comment>
<keyword evidence="2" id="KW-0862">Zinc</keyword>
<dbReference type="PANTHER" id="PTHR24209:SF7">
    <property type="entry name" value="PROTEIN DA1-RELATED 2"/>
    <property type="match status" value="1"/>
</dbReference>
<dbReference type="InterPro" id="IPR022087">
    <property type="entry name" value="DA1-like_dom"/>
</dbReference>
<dbReference type="PROSITE" id="PS00478">
    <property type="entry name" value="LIM_DOMAIN_1"/>
    <property type="match status" value="1"/>
</dbReference>
<evidence type="ECO:0000313" key="6">
    <source>
        <dbReference type="Proteomes" id="UP000322530"/>
    </source>
</evidence>
<organism evidence="5 6">
    <name type="scientific">Dictyobacter arantiisoli</name>
    <dbReference type="NCBI Taxonomy" id="2014874"/>
    <lineage>
        <taxon>Bacteria</taxon>
        <taxon>Bacillati</taxon>
        <taxon>Chloroflexota</taxon>
        <taxon>Ktedonobacteria</taxon>
        <taxon>Ktedonobacterales</taxon>
        <taxon>Dictyobacteraceae</taxon>
        <taxon>Dictyobacter</taxon>
    </lineage>
</organism>
<proteinExistence type="predicted"/>
<dbReference type="SUPFAM" id="SSF57716">
    <property type="entry name" value="Glucocorticoid receptor-like (DNA-binding domain)"/>
    <property type="match status" value="2"/>
</dbReference>
<dbReference type="Gene3D" id="2.10.110.10">
    <property type="entry name" value="Cysteine Rich Protein"/>
    <property type="match status" value="2"/>
</dbReference>
<dbReference type="OrthoDB" id="1120323at2"/>
<dbReference type="Pfam" id="PF00412">
    <property type="entry name" value="LIM"/>
    <property type="match status" value="1"/>
</dbReference>
<keyword evidence="1" id="KW-0479">Metal-binding</keyword>
<dbReference type="FunFam" id="2.10.110.10:FF:000009">
    <property type="entry name" value="Paxillin isoform 1"/>
    <property type="match status" value="1"/>
</dbReference>
<dbReference type="Pfam" id="PF12315">
    <property type="entry name" value="DA1-like"/>
    <property type="match status" value="1"/>
</dbReference>
<dbReference type="SMART" id="SM00132">
    <property type="entry name" value="LIM"/>
    <property type="match status" value="1"/>
</dbReference>
<keyword evidence="3" id="KW-0440">LIM domain</keyword>
<dbReference type="AlphaFoldDB" id="A0A5A5THK0"/>
<feature type="domain" description="LIM zinc-binding" evidence="4">
    <location>
        <begin position="9"/>
        <end position="68"/>
    </location>
</feature>
<dbReference type="InterPro" id="IPR045218">
    <property type="entry name" value="DA1-like"/>
</dbReference>
<dbReference type="PROSITE" id="PS50023">
    <property type="entry name" value="LIM_DOMAIN_2"/>
    <property type="match status" value="1"/>
</dbReference>
<keyword evidence="6" id="KW-1185">Reference proteome</keyword>
<evidence type="ECO:0000256" key="1">
    <source>
        <dbReference type="ARBA" id="ARBA00022723"/>
    </source>
</evidence>
<gene>
    <name evidence="5" type="ORF">KDI_42520</name>
</gene>